<protein>
    <submittedName>
        <fullName evidence="9">AI-2E family transporter</fullName>
    </submittedName>
</protein>
<keyword evidence="3" id="KW-0813">Transport</keyword>
<gene>
    <name evidence="9" type="ORF">F8154_03325</name>
</gene>
<feature type="transmembrane region" description="Helical" evidence="8">
    <location>
        <begin position="64"/>
        <end position="84"/>
    </location>
</feature>
<dbReference type="InterPro" id="IPR002549">
    <property type="entry name" value="AI-2E-like"/>
</dbReference>
<dbReference type="GO" id="GO:0055085">
    <property type="term" value="P:transmembrane transport"/>
    <property type="evidence" value="ECO:0007669"/>
    <property type="project" value="TreeGrafter"/>
</dbReference>
<keyword evidence="5 8" id="KW-0812">Transmembrane</keyword>
<evidence type="ECO:0000256" key="1">
    <source>
        <dbReference type="ARBA" id="ARBA00004651"/>
    </source>
</evidence>
<feature type="transmembrane region" description="Helical" evidence="8">
    <location>
        <begin position="90"/>
        <end position="108"/>
    </location>
</feature>
<comment type="caution">
    <text evidence="9">The sequence shown here is derived from an EMBL/GenBank/DDBJ whole genome shotgun (WGS) entry which is preliminary data.</text>
</comment>
<dbReference type="PANTHER" id="PTHR21716">
    <property type="entry name" value="TRANSMEMBRANE PROTEIN"/>
    <property type="match status" value="1"/>
</dbReference>
<name>A0A6I0F603_9FIRM</name>
<evidence type="ECO:0000256" key="4">
    <source>
        <dbReference type="ARBA" id="ARBA00022475"/>
    </source>
</evidence>
<sequence>MTPLEVLSNSVKSFAEKTYFQNFFNILMQLFLLVLLGFIIYFLVHIGNKYVDSNKRVDIKRRQVIYFTFFIIFLMIFVFVFQIRGFLIEILYPFILGIILAYTLNPFVKYLSIRGIKRVWGVLIIYLSISIIIFLISITMVPRIVSEVKNLLEVLPKYGNETYDYFNDILIHYNRNIANLPPEFDGLKEILDVNINRIQKATFNVLTSITNGLLGMFSRIVGLILIPILGFYFLKDAEDFKKALVLLIPSKSRKAVLVIMKDIDFVLGGFIRGQLIVAALVGLMTTLVLIVMGVEFAVLVGLIAGLANIIPYFGPIIGIVPAVIFALLDNPMKAIWVIVAFTIIQQIESAILSPKIVGKSVGIHPIWVLLALLIGGRLYGLVGLLLAVPTAGVLKVLAKHLINYVIKM</sequence>
<dbReference type="GO" id="GO:0005886">
    <property type="term" value="C:plasma membrane"/>
    <property type="evidence" value="ECO:0007669"/>
    <property type="project" value="UniProtKB-SubCell"/>
</dbReference>
<evidence type="ECO:0000256" key="2">
    <source>
        <dbReference type="ARBA" id="ARBA00009773"/>
    </source>
</evidence>
<evidence type="ECO:0000256" key="5">
    <source>
        <dbReference type="ARBA" id="ARBA00022692"/>
    </source>
</evidence>
<accession>A0A6I0F603</accession>
<comment type="similarity">
    <text evidence="2">Belongs to the autoinducer-2 exporter (AI-2E) (TC 2.A.86) family.</text>
</comment>
<reference evidence="9 10" key="1">
    <citation type="submission" date="2019-10" db="EMBL/GenBank/DDBJ databases">
        <title>Alkaliphilus serpentinus sp. nov. and Alkaliphilus pronyensis sp. nov., two novel anaerobic alkaliphilic species isolated from the serpentinized-hosted hydrothermal field of the Prony Bay (New Caledonia).</title>
        <authorList>
            <person name="Postec A."/>
        </authorList>
    </citation>
    <scope>NUCLEOTIDE SEQUENCE [LARGE SCALE GENOMIC DNA]</scope>
    <source>
        <strain evidence="9 10">LacV</strain>
    </source>
</reference>
<evidence type="ECO:0000313" key="9">
    <source>
        <dbReference type="EMBL" id="KAB3537335.1"/>
    </source>
</evidence>
<feature type="transmembrane region" description="Helical" evidence="8">
    <location>
        <begin position="120"/>
        <end position="141"/>
    </location>
</feature>
<evidence type="ECO:0000256" key="8">
    <source>
        <dbReference type="SAM" id="Phobius"/>
    </source>
</evidence>
<proteinExistence type="inferred from homology"/>
<feature type="transmembrane region" description="Helical" evidence="8">
    <location>
        <begin position="23"/>
        <end position="44"/>
    </location>
</feature>
<feature type="transmembrane region" description="Helical" evidence="8">
    <location>
        <begin position="213"/>
        <end position="234"/>
    </location>
</feature>
<dbReference type="Proteomes" id="UP000432715">
    <property type="component" value="Unassembled WGS sequence"/>
</dbReference>
<dbReference type="Pfam" id="PF01594">
    <property type="entry name" value="AI-2E_transport"/>
    <property type="match status" value="1"/>
</dbReference>
<dbReference type="AlphaFoldDB" id="A0A6I0F603"/>
<dbReference type="EMBL" id="WBZC01000010">
    <property type="protein sequence ID" value="KAB3537335.1"/>
    <property type="molecule type" value="Genomic_DNA"/>
</dbReference>
<dbReference type="RefSeq" id="WP_151860166.1">
    <property type="nucleotide sequence ID" value="NZ_WBZC01000010.1"/>
</dbReference>
<organism evidence="9 10">
    <name type="scientific">Alkaliphilus pronyensis</name>
    <dbReference type="NCBI Taxonomy" id="1482732"/>
    <lineage>
        <taxon>Bacteria</taxon>
        <taxon>Bacillati</taxon>
        <taxon>Bacillota</taxon>
        <taxon>Clostridia</taxon>
        <taxon>Peptostreptococcales</taxon>
        <taxon>Natronincolaceae</taxon>
        <taxon>Alkaliphilus</taxon>
    </lineage>
</organism>
<evidence type="ECO:0000313" key="10">
    <source>
        <dbReference type="Proteomes" id="UP000432715"/>
    </source>
</evidence>
<keyword evidence="10" id="KW-1185">Reference proteome</keyword>
<feature type="transmembrane region" description="Helical" evidence="8">
    <location>
        <begin position="366"/>
        <end position="388"/>
    </location>
</feature>
<feature type="transmembrane region" description="Helical" evidence="8">
    <location>
        <begin position="309"/>
        <end position="328"/>
    </location>
</feature>
<keyword evidence="6 8" id="KW-1133">Transmembrane helix</keyword>
<evidence type="ECO:0000256" key="7">
    <source>
        <dbReference type="ARBA" id="ARBA00023136"/>
    </source>
</evidence>
<dbReference type="OrthoDB" id="9793390at2"/>
<evidence type="ECO:0000256" key="6">
    <source>
        <dbReference type="ARBA" id="ARBA00022989"/>
    </source>
</evidence>
<comment type="subcellular location">
    <subcellularLocation>
        <location evidence="1">Cell membrane</location>
        <topology evidence="1">Multi-pass membrane protein</topology>
    </subcellularLocation>
</comment>
<keyword evidence="7 8" id="KW-0472">Membrane</keyword>
<dbReference type="PANTHER" id="PTHR21716:SF53">
    <property type="entry name" value="PERMEASE PERM-RELATED"/>
    <property type="match status" value="1"/>
</dbReference>
<evidence type="ECO:0000256" key="3">
    <source>
        <dbReference type="ARBA" id="ARBA00022448"/>
    </source>
</evidence>
<keyword evidence="4" id="KW-1003">Cell membrane</keyword>
<feature type="transmembrane region" description="Helical" evidence="8">
    <location>
        <begin position="277"/>
        <end position="302"/>
    </location>
</feature>
<feature type="transmembrane region" description="Helical" evidence="8">
    <location>
        <begin position="334"/>
        <end position="354"/>
    </location>
</feature>